<evidence type="ECO:0000313" key="4">
    <source>
        <dbReference type="Proteomes" id="UP000547209"/>
    </source>
</evidence>
<accession>A0A7X0RS63</accession>
<dbReference type="Pfam" id="PF02655">
    <property type="entry name" value="ATP-grasp_3"/>
    <property type="match status" value="1"/>
</dbReference>
<sequence>MNNSNHAAFIIFSGFNQRAVIAFCRVLTTRRIPFFIVALSEQDQILQTSYKERVVAIRSKLSLHQEDLLEQVNKVREKSGVELHYILPSSEALNRHLLIHRRQFENINCLIPLVDEDLYAKISDKYSFGSICKKYGVDVPNELSINDSIHFPVIVKPREYLDSKGAAHSPQFINNFQELERFYEEVNHRDDFYMQDFVPGDSYYLLYYISRDGNIRSFSQKNLIQQGAGKSILAAVPSNLHHSEISHRFEKLLKREGFFGLIMIEVRYFQNKYYMIEANPRLWGPSQLVVDSRAGLFEMMLLDLGFDLQLVRDEINMSARYFWLGGFMDAIAHQSIDFYGISPEQFLFSMNEFIGNEVYLRNDTVEIAICQKKI</sequence>
<dbReference type="InterPro" id="IPR003806">
    <property type="entry name" value="ATP-grasp_PylC-type"/>
</dbReference>
<keyword evidence="4" id="KW-1185">Reference proteome</keyword>
<proteinExistence type="predicted"/>
<evidence type="ECO:0000256" key="1">
    <source>
        <dbReference type="PROSITE-ProRule" id="PRU00409"/>
    </source>
</evidence>
<dbReference type="AlphaFoldDB" id="A0A7X0RS63"/>
<dbReference type="EMBL" id="JACJVP010000021">
    <property type="protein sequence ID" value="MBB6671506.1"/>
    <property type="molecule type" value="Genomic_DNA"/>
</dbReference>
<dbReference type="RefSeq" id="WP_185142986.1">
    <property type="nucleotide sequence ID" value="NZ_JACJVP010000021.1"/>
</dbReference>
<protein>
    <submittedName>
        <fullName evidence="3">ATP-grasp domain-containing protein</fullName>
    </submittedName>
</protein>
<dbReference type="GO" id="GO:0046872">
    <property type="term" value="F:metal ion binding"/>
    <property type="evidence" value="ECO:0007669"/>
    <property type="project" value="InterPro"/>
</dbReference>
<name>A0A7X0RS63_9BACL</name>
<dbReference type="GO" id="GO:0005524">
    <property type="term" value="F:ATP binding"/>
    <property type="evidence" value="ECO:0007669"/>
    <property type="project" value="UniProtKB-UniRule"/>
</dbReference>
<dbReference type="Proteomes" id="UP000547209">
    <property type="component" value="Unassembled WGS sequence"/>
</dbReference>
<evidence type="ECO:0000259" key="2">
    <source>
        <dbReference type="PROSITE" id="PS50975"/>
    </source>
</evidence>
<keyword evidence="1" id="KW-0547">Nucleotide-binding</keyword>
<dbReference type="PROSITE" id="PS50975">
    <property type="entry name" value="ATP_GRASP"/>
    <property type="match status" value="1"/>
</dbReference>
<reference evidence="3 4" key="1">
    <citation type="submission" date="2020-08" db="EMBL/GenBank/DDBJ databases">
        <title>Cohnella phylogeny.</title>
        <authorList>
            <person name="Dunlap C."/>
        </authorList>
    </citation>
    <scope>NUCLEOTIDE SEQUENCE [LARGE SCALE GENOMIC DNA]</scope>
    <source>
        <strain evidence="3 4">DSM 28246</strain>
    </source>
</reference>
<comment type="caution">
    <text evidence="3">The sequence shown here is derived from an EMBL/GenBank/DDBJ whole genome shotgun (WGS) entry which is preliminary data.</text>
</comment>
<dbReference type="InterPro" id="IPR011761">
    <property type="entry name" value="ATP-grasp"/>
</dbReference>
<evidence type="ECO:0000313" key="3">
    <source>
        <dbReference type="EMBL" id="MBB6671506.1"/>
    </source>
</evidence>
<organism evidence="3 4">
    <name type="scientific">Cohnella nanjingensis</name>
    <dbReference type="NCBI Taxonomy" id="1387779"/>
    <lineage>
        <taxon>Bacteria</taxon>
        <taxon>Bacillati</taxon>
        <taxon>Bacillota</taxon>
        <taxon>Bacilli</taxon>
        <taxon>Bacillales</taxon>
        <taxon>Paenibacillaceae</taxon>
        <taxon>Cohnella</taxon>
    </lineage>
</organism>
<keyword evidence="1" id="KW-0067">ATP-binding</keyword>
<dbReference type="Gene3D" id="3.30.470.20">
    <property type="entry name" value="ATP-grasp fold, B domain"/>
    <property type="match status" value="1"/>
</dbReference>
<dbReference type="SUPFAM" id="SSF56059">
    <property type="entry name" value="Glutathione synthetase ATP-binding domain-like"/>
    <property type="match status" value="1"/>
</dbReference>
<feature type="domain" description="ATP-grasp" evidence="2">
    <location>
        <begin position="120"/>
        <end position="310"/>
    </location>
</feature>
<gene>
    <name evidence="3" type="ORF">H7C19_12520</name>
</gene>